<dbReference type="Pfam" id="PF05378">
    <property type="entry name" value="Hydant_A_N"/>
    <property type="match status" value="1"/>
</dbReference>
<keyword evidence="5" id="KW-1185">Reference proteome</keyword>
<dbReference type="RefSeq" id="WP_183987096.1">
    <property type="nucleotide sequence ID" value="NZ_JACIEV010000013.1"/>
</dbReference>
<reference evidence="4 5" key="1">
    <citation type="submission" date="2020-08" db="EMBL/GenBank/DDBJ databases">
        <title>Genomic Encyclopedia of Type Strains, Phase IV (KMG-IV): sequencing the most valuable type-strain genomes for metagenomic binning, comparative biology and taxonomic classification.</title>
        <authorList>
            <person name="Goeker M."/>
        </authorList>
    </citation>
    <scope>NUCLEOTIDE SEQUENCE [LARGE SCALE GENOMIC DNA]</scope>
    <source>
        <strain evidence="4 5">YC6723</strain>
    </source>
</reference>
<dbReference type="GO" id="GO:0005829">
    <property type="term" value="C:cytosol"/>
    <property type="evidence" value="ECO:0007669"/>
    <property type="project" value="TreeGrafter"/>
</dbReference>
<dbReference type="Pfam" id="PF01968">
    <property type="entry name" value="Hydantoinase_A"/>
    <property type="match status" value="1"/>
</dbReference>
<dbReference type="GO" id="GO:0047423">
    <property type="term" value="F:N-methylhydantoinase (ATP-hydrolyzing) activity"/>
    <property type="evidence" value="ECO:0007669"/>
    <property type="project" value="UniProtKB-EC"/>
</dbReference>
<sequence>MRFATDTGGTFTDLVVEDDDGSITLHKAPTVPSDPVAGVVDALGRAADARGLTLAAMLARGTHFIHGTTHAINAIITGRTARTALIVTRGHRDILLFREGGRAEPFNHTIAYPEPFVPRALTFEADERMLADGTEMQALDEAALIATLDSIKAAGVEAIAVTLLWATLYPAHERRVGELIERHLPGVPYSLSHRVNPTLREFRRASSTAIDASLKPLMTRYLGGLSERLAAAGFAGAVMVLTSAGGMVEASEVAASPISVINSGPSMAPVAGHHYAAREGGWRTAIVADTGGTTYDISLVSDGRIPMTRDLWIGEPYLGHLAGYPSVDVKSVGAGGGSIAWVDPAGLLHVGPDSAGSTPGPACYGRGGTRATVTDASVALGYLDPDYFLGGAMTLDAAGARAVIAGDVGDRIGLDPDAAAWAVLDLATENMVQAIEDSTLTQGIDPAEAVLIGGGGAAGLNSVFIARRLGCRRLLIPETGAAMSAAGAMLSDVMREFSTSIHATTAAFDGARVDAAITSVREQAAAFGVRTGLLAEVELIAEARYFGQAWEIDVPIATPTLAEPADVAAFRRAFDATHEQLFTIRDEASAVELVGLRARVRCKARSGAPFRLAEANADANADAGTLRTRRAYFAGTGWVDTPVLRWDAIPADQEIAGPALIESPFTTVVVDPAARFRRSADGALLIEP</sequence>
<dbReference type="Pfam" id="PF19278">
    <property type="entry name" value="Hydant_A_C"/>
    <property type="match status" value="1"/>
</dbReference>
<organism evidence="4 5">
    <name type="scientific">Sphingomonas jinjuensis</name>
    <dbReference type="NCBI Taxonomy" id="535907"/>
    <lineage>
        <taxon>Bacteria</taxon>
        <taxon>Pseudomonadati</taxon>
        <taxon>Pseudomonadota</taxon>
        <taxon>Alphaproteobacteria</taxon>
        <taxon>Sphingomonadales</taxon>
        <taxon>Sphingomonadaceae</taxon>
        <taxon>Sphingomonas</taxon>
    </lineage>
</organism>
<dbReference type="InterPro" id="IPR002821">
    <property type="entry name" value="Hydantoinase_A"/>
</dbReference>
<keyword evidence="4" id="KW-0378">Hydrolase</keyword>
<evidence type="ECO:0000259" key="2">
    <source>
        <dbReference type="Pfam" id="PF05378"/>
    </source>
</evidence>
<gene>
    <name evidence="4" type="ORF">GGQ80_003443</name>
</gene>
<evidence type="ECO:0000259" key="1">
    <source>
        <dbReference type="Pfam" id="PF01968"/>
    </source>
</evidence>
<accession>A0A840FNP5</accession>
<dbReference type="AlphaFoldDB" id="A0A840FNP5"/>
<dbReference type="InterPro" id="IPR045079">
    <property type="entry name" value="Oxoprolinase-like"/>
</dbReference>
<dbReference type="GO" id="GO:0006749">
    <property type="term" value="P:glutathione metabolic process"/>
    <property type="evidence" value="ECO:0007669"/>
    <property type="project" value="TreeGrafter"/>
</dbReference>
<dbReference type="InterPro" id="IPR008040">
    <property type="entry name" value="Hydant_A_N"/>
</dbReference>
<dbReference type="EMBL" id="JACIEV010000013">
    <property type="protein sequence ID" value="MBB4155518.1"/>
    <property type="molecule type" value="Genomic_DNA"/>
</dbReference>
<comment type="caution">
    <text evidence="4">The sequence shown here is derived from an EMBL/GenBank/DDBJ whole genome shotgun (WGS) entry which is preliminary data.</text>
</comment>
<name>A0A840FNP5_9SPHN</name>
<dbReference type="Proteomes" id="UP000529795">
    <property type="component" value="Unassembled WGS sequence"/>
</dbReference>
<protein>
    <submittedName>
        <fullName evidence="4">N-methylhydantoinase A</fullName>
        <ecNumber evidence="4">3.5.2.14</ecNumber>
    </submittedName>
</protein>
<feature type="domain" description="Hydantoinase/oxoprolinase N-terminal" evidence="2">
    <location>
        <begin position="2"/>
        <end position="183"/>
    </location>
</feature>
<evidence type="ECO:0000313" key="4">
    <source>
        <dbReference type="EMBL" id="MBB4155518.1"/>
    </source>
</evidence>
<evidence type="ECO:0000259" key="3">
    <source>
        <dbReference type="Pfam" id="PF19278"/>
    </source>
</evidence>
<evidence type="ECO:0000313" key="5">
    <source>
        <dbReference type="Proteomes" id="UP000529795"/>
    </source>
</evidence>
<feature type="domain" description="Acetophenone carboxylase-like C-terminal" evidence="3">
    <location>
        <begin position="537"/>
        <end position="674"/>
    </location>
</feature>
<proteinExistence type="predicted"/>
<dbReference type="EC" id="3.5.2.14" evidence="4"/>
<dbReference type="PANTHER" id="PTHR11365">
    <property type="entry name" value="5-OXOPROLINASE RELATED"/>
    <property type="match status" value="1"/>
</dbReference>
<dbReference type="GO" id="GO:0017168">
    <property type="term" value="F:5-oxoprolinase (ATP-hydrolyzing) activity"/>
    <property type="evidence" value="ECO:0007669"/>
    <property type="project" value="TreeGrafter"/>
</dbReference>
<dbReference type="InterPro" id="IPR049517">
    <property type="entry name" value="ACX-like_C"/>
</dbReference>
<dbReference type="PANTHER" id="PTHR11365:SF23">
    <property type="entry name" value="HYPOTHETICAL 5-OXOPROLINASE (EUROFUNG)-RELATED"/>
    <property type="match status" value="1"/>
</dbReference>
<feature type="domain" description="Hydantoinase A/oxoprolinase" evidence="1">
    <location>
        <begin position="204"/>
        <end position="496"/>
    </location>
</feature>